<feature type="domain" description="Pyrrolo-quinoline quinone repeat" evidence="2">
    <location>
        <begin position="47"/>
        <end position="132"/>
    </location>
</feature>
<dbReference type="PANTHER" id="PTHR34512:SF30">
    <property type="entry name" value="OUTER MEMBRANE PROTEIN ASSEMBLY FACTOR BAMB"/>
    <property type="match status" value="1"/>
</dbReference>
<feature type="signal peptide" evidence="1">
    <location>
        <begin position="1"/>
        <end position="22"/>
    </location>
</feature>
<accession>A0ABS1KKV7</accession>
<dbReference type="InterPro" id="IPR018391">
    <property type="entry name" value="PQQ_b-propeller_rpt"/>
</dbReference>
<evidence type="ECO:0000256" key="1">
    <source>
        <dbReference type="SAM" id="SignalP"/>
    </source>
</evidence>
<dbReference type="Proteomes" id="UP000613030">
    <property type="component" value="Unassembled WGS sequence"/>
</dbReference>
<keyword evidence="1" id="KW-0732">Signal</keyword>
<comment type="caution">
    <text evidence="3">The sequence shown here is derived from an EMBL/GenBank/DDBJ whole genome shotgun (WGS) entry which is preliminary data.</text>
</comment>
<name>A0ABS1KKV7_9BACT</name>
<dbReference type="Gene3D" id="2.130.10.10">
    <property type="entry name" value="YVTN repeat-like/Quinoprotein amine dehydrogenase"/>
    <property type="match status" value="2"/>
</dbReference>
<organism evidence="3 4">
    <name type="scientific">Chryseolinea lacunae</name>
    <dbReference type="NCBI Taxonomy" id="2801331"/>
    <lineage>
        <taxon>Bacteria</taxon>
        <taxon>Pseudomonadati</taxon>
        <taxon>Bacteroidota</taxon>
        <taxon>Cytophagia</taxon>
        <taxon>Cytophagales</taxon>
        <taxon>Fulvivirgaceae</taxon>
        <taxon>Chryseolinea</taxon>
    </lineage>
</organism>
<feature type="domain" description="Pyrrolo-quinoline quinone repeat" evidence="2">
    <location>
        <begin position="147"/>
        <end position="223"/>
    </location>
</feature>
<reference evidence="3 4" key="1">
    <citation type="submission" date="2021-01" db="EMBL/GenBank/DDBJ databases">
        <title>Chryseolinea sp. Jin1 Genome sequencing and assembly.</title>
        <authorList>
            <person name="Kim I."/>
        </authorList>
    </citation>
    <scope>NUCLEOTIDE SEQUENCE [LARGE SCALE GENOMIC DNA]</scope>
    <source>
        <strain evidence="3 4">Jin1</strain>
    </source>
</reference>
<dbReference type="InterPro" id="IPR015943">
    <property type="entry name" value="WD40/YVTN_repeat-like_dom_sf"/>
</dbReference>
<dbReference type="InterPro" id="IPR011047">
    <property type="entry name" value="Quinoprotein_ADH-like_sf"/>
</dbReference>
<dbReference type="EMBL" id="JAERRB010000001">
    <property type="protein sequence ID" value="MBL0740103.1"/>
    <property type="molecule type" value="Genomic_DNA"/>
</dbReference>
<dbReference type="RefSeq" id="WP_202007131.1">
    <property type="nucleotide sequence ID" value="NZ_JAERRB010000001.1"/>
</dbReference>
<keyword evidence="4" id="KW-1185">Reference proteome</keyword>
<dbReference type="SUPFAM" id="SSF50998">
    <property type="entry name" value="Quinoprotein alcohol dehydrogenase-like"/>
    <property type="match status" value="2"/>
</dbReference>
<sequence>MNFNRLLFAGLMFVYACTPRNATVVQSDPAPARIQEQSPLRSLSGIAWKVQTGGGIRGNALVSGPRVYFGSADGVLYAVEKKDGTVAWTFKTRGAISSTPALAGGDVFVTSRDQHLYAVDASTGKEKWKLKMGALLPHLWGWEYFQSSPVIENQILYVGGGDGVLYAVKTSDGSVVWNFKTKGRIRATPVIHGEEIFINSFDGIFYVLEKATGKLKWTYETEGAHLKSEDFGWDRNALDATPAVEGNRVVFGSRDGNVYCLDLATKTLAWKFTYGPTWSISSPLVHNGKVFVGWSDNKLFSALDLETDKEHWKYETGDYVYSSPILAGHQVIVGGGDSKLYAFDETTGDVAWTFKTQSSVYASPVLDSMRIFVGSDDGALYALQGSSHAPVKYVAVYANAGDHPYLQGDPKITTTLQAAHVVSVDSVALKEFMKARMQDKVPSVVVFNHNSIPTNLLLPDARTGLFRNYIESGGTVLWTSFAPNLVSFDAKGNYLGENPAIANALLDMDFDLTHDGGEYSCTATAAGKRVGLPDFFIGSFSVKADAVDEVLALNEYGRAACWVRKLGAGRFIQWRTWSHEPEVTDLNVITNAVQFTR</sequence>
<evidence type="ECO:0000313" key="3">
    <source>
        <dbReference type="EMBL" id="MBL0740103.1"/>
    </source>
</evidence>
<gene>
    <name evidence="3" type="ORF">JI741_02680</name>
</gene>
<dbReference type="Pfam" id="PF13360">
    <property type="entry name" value="PQQ_2"/>
    <property type="match status" value="3"/>
</dbReference>
<evidence type="ECO:0000259" key="2">
    <source>
        <dbReference type="Pfam" id="PF13360"/>
    </source>
</evidence>
<feature type="domain" description="Pyrrolo-quinoline quinone repeat" evidence="2">
    <location>
        <begin position="254"/>
        <end position="385"/>
    </location>
</feature>
<dbReference type="PROSITE" id="PS51257">
    <property type="entry name" value="PROKAR_LIPOPROTEIN"/>
    <property type="match status" value="1"/>
</dbReference>
<feature type="chain" id="PRO_5046463451" evidence="1">
    <location>
        <begin position="23"/>
        <end position="597"/>
    </location>
</feature>
<dbReference type="SMART" id="SM00564">
    <property type="entry name" value="PQQ"/>
    <property type="match status" value="8"/>
</dbReference>
<evidence type="ECO:0000313" key="4">
    <source>
        <dbReference type="Proteomes" id="UP000613030"/>
    </source>
</evidence>
<dbReference type="PANTHER" id="PTHR34512">
    <property type="entry name" value="CELL SURFACE PROTEIN"/>
    <property type="match status" value="1"/>
</dbReference>
<protein>
    <submittedName>
        <fullName evidence="3">PQQ-binding-like beta-propeller repeat protein</fullName>
    </submittedName>
</protein>
<dbReference type="InterPro" id="IPR002372">
    <property type="entry name" value="PQQ_rpt_dom"/>
</dbReference>
<proteinExistence type="predicted"/>